<reference evidence="14 15" key="1">
    <citation type="journal article" date="2018" name="Elife">
        <title>Firefly genomes illuminate parallel origins of bioluminescence in beetles.</title>
        <authorList>
            <person name="Fallon T.R."/>
            <person name="Lower S.E."/>
            <person name="Chang C.H."/>
            <person name="Bessho-Uehara M."/>
            <person name="Martin G.J."/>
            <person name="Bewick A.J."/>
            <person name="Behringer M."/>
            <person name="Debat H.J."/>
            <person name="Wong I."/>
            <person name="Day J.C."/>
            <person name="Suvorov A."/>
            <person name="Silva C.J."/>
            <person name="Stanger-Hall K.F."/>
            <person name="Hall D.W."/>
            <person name="Schmitz R.J."/>
            <person name="Nelson D.R."/>
            <person name="Lewis S.M."/>
            <person name="Shigenobu S."/>
            <person name="Bybee S.M."/>
            <person name="Larracuente A.M."/>
            <person name="Oba Y."/>
            <person name="Weng J.K."/>
        </authorList>
    </citation>
    <scope>NUCLEOTIDE SEQUENCE [LARGE SCALE GENOMIC DNA]</scope>
    <source>
        <strain evidence="14">1611_PpyrPB1</strain>
        <tissue evidence="14">Whole body</tissue>
    </source>
</reference>
<evidence type="ECO:0000256" key="8">
    <source>
        <dbReference type="ARBA" id="ARBA00023065"/>
    </source>
</evidence>
<evidence type="ECO:0000256" key="5">
    <source>
        <dbReference type="ARBA" id="ARBA00022692"/>
    </source>
</evidence>
<dbReference type="AlphaFoldDB" id="A0A5N4ALK6"/>
<dbReference type="EMBL" id="VVIM01000006">
    <property type="protein sequence ID" value="KAB0798194.1"/>
    <property type="molecule type" value="Genomic_DNA"/>
</dbReference>
<accession>A0A5N4ALK6</accession>
<evidence type="ECO:0000256" key="6">
    <source>
        <dbReference type="ARBA" id="ARBA00022989"/>
    </source>
</evidence>
<evidence type="ECO:0000313" key="14">
    <source>
        <dbReference type="EMBL" id="KAB0798194.1"/>
    </source>
</evidence>
<name>A0A5N4ALK6_PHOPY</name>
<evidence type="ECO:0000256" key="10">
    <source>
        <dbReference type="ARBA" id="ARBA00023201"/>
    </source>
</evidence>
<dbReference type="Proteomes" id="UP000327044">
    <property type="component" value="Unassembled WGS sequence"/>
</dbReference>
<keyword evidence="8 12" id="KW-0406">Ion transport</keyword>
<dbReference type="GO" id="GO:0015280">
    <property type="term" value="F:ligand-gated sodium channel activity"/>
    <property type="evidence" value="ECO:0007669"/>
    <property type="project" value="TreeGrafter"/>
</dbReference>
<dbReference type="Pfam" id="PF00858">
    <property type="entry name" value="ASC"/>
    <property type="match status" value="1"/>
</dbReference>
<keyword evidence="5 12" id="KW-0812">Transmembrane</keyword>
<dbReference type="Gene3D" id="2.60.470.10">
    <property type="entry name" value="Acid-sensing ion channels like domains"/>
    <property type="match status" value="1"/>
</dbReference>
<proteinExistence type="inferred from homology"/>
<evidence type="ECO:0000256" key="4">
    <source>
        <dbReference type="ARBA" id="ARBA00022461"/>
    </source>
</evidence>
<comment type="subcellular location">
    <subcellularLocation>
        <location evidence="1">Membrane</location>
        <topology evidence="1">Multi-pass membrane protein</topology>
    </subcellularLocation>
</comment>
<evidence type="ECO:0000256" key="1">
    <source>
        <dbReference type="ARBA" id="ARBA00004141"/>
    </source>
</evidence>
<evidence type="ECO:0000313" key="15">
    <source>
        <dbReference type="Proteomes" id="UP000327044"/>
    </source>
</evidence>
<dbReference type="InParanoid" id="A0A5N4ALK6"/>
<dbReference type="PANTHER" id="PTHR11690">
    <property type="entry name" value="AMILORIDE-SENSITIVE SODIUM CHANNEL-RELATED"/>
    <property type="match status" value="1"/>
</dbReference>
<keyword evidence="10 12" id="KW-0739">Sodium transport</keyword>
<keyword evidence="11 12" id="KW-0407">Ion channel</keyword>
<keyword evidence="4 12" id="KW-0894">Sodium channel</keyword>
<evidence type="ECO:0000256" key="13">
    <source>
        <dbReference type="SAM" id="Phobius"/>
    </source>
</evidence>
<dbReference type="PANTHER" id="PTHR11690:SF253">
    <property type="entry name" value="PICKPOCKET 18-RELATED"/>
    <property type="match status" value="1"/>
</dbReference>
<dbReference type="InterPro" id="IPR001873">
    <property type="entry name" value="ENaC"/>
</dbReference>
<gene>
    <name evidence="14" type="ORF">PPYR_09187</name>
</gene>
<evidence type="ECO:0000256" key="3">
    <source>
        <dbReference type="ARBA" id="ARBA00022448"/>
    </source>
</evidence>
<sequence length="322" mass="36563">MCGPLQLSTPCEKLLSACFWHGVKFDCKELFNVVPTSKGFCCGLDQTRLPSTKTVNHMLSKRTGLSVEVMNDIDDYYFMLSPAVGINIYVLEPTHEQYPNPRSTSVIDMFAPAGQETNIILIPNILYTENIRGIDLSSRKCLFHDEKGTIFGPYSYNNCIGECRLRSRLALCKCKTFSPKAKINAKTCTFSDIPCLFKHQEKWNNLSPNEKVNTMQLNQEIDNGLNCNDCYPDCTRYYYEANIDSVPLISNDTNLVINVYFGTNTPRILTANLMMLWYEVIASIGGILGIYFGVSYIKLLQIIRLVFLKCSKTYLSSKRLMK</sequence>
<dbReference type="GO" id="GO:0005886">
    <property type="term" value="C:plasma membrane"/>
    <property type="evidence" value="ECO:0007669"/>
    <property type="project" value="TreeGrafter"/>
</dbReference>
<evidence type="ECO:0000256" key="11">
    <source>
        <dbReference type="ARBA" id="ARBA00023303"/>
    </source>
</evidence>
<evidence type="ECO:0000256" key="7">
    <source>
        <dbReference type="ARBA" id="ARBA00023053"/>
    </source>
</evidence>
<organism evidence="14 15">
    <name type="scientific">Photinus pyralis</name>
    <name type="common">Common eastern firefly</name>
    <name type="synonym">Lampyris pyralis</name>
    <dbReference type="NCBI Taxonomy" id="7054"/>
    <lineage>
        <taxon>Eukaryota</taxon>
        <taxon>Metazoa</taxon>
        <taxon>Ecdysozoa</taxon>
        <taxon>Arthropoda</taxon>
        <taxon>Hexapoda</taxon>
        <taxon>Insecta</taxon>
        <taxon>Pterygota</taxon>
        <taxon>Neoptera</taxon>
        <taxon>Endopterygota</taxon>
        <taxon>Coleoptera</taxon>
        <taxon>Polyphaga</taxon>
        <taxon>Elateriformia</taxon>
        <taxon>Elateroidea</taxon>
        <taxon>Lampyridae</taxon>
        <taxon>Lampyrinae</taxon>
        <taxon>Photinus</taxon>
    </lineage>
</organism>
<keyword evidence="15" id="KW-1185">Reference proteome</keyword>
<evidence type="ECO:0000256" key="2">
    <source>
        <dbReference type="ARBA" id="ARBA00007193"/>
    </source>
</evidence>
<keyword evidence="7" id="KW-0915">Sodium</keyword>
<comment type="caution">
    <text evidence="14">The sequence shown here is derived from an EMBL/GenBank/DDBJ whole genome shotgun (WGS) entry which is preliminary data.</text>
</comment>
<keyword evidence="6 13" id="KW-1133">Transmembrane helix</keyword>
<keyword evidence="3 12" id="KW-0813">Transport</keyword>
<protein>
    <submittedName>
        <fullName evidence="14">Uncharacterized protein</fullName>
    </submittedName>
</protein>
<comment type="similarity">
    <text evidence="2 12">Belongs to the amiloride-sensitive sodium channel (TC 1.A.6) family.</text>
</comment>
<dbReference type="Gene3D" id="1.10.287.770">
    <property type="entry name" value="YojJ-like"/>
    <property type="match status" value="1"/>
</dbReference>
<keyword evidence="9 13" id="KW-0472">Membrane</keyword>
<evidence type="ECO:0000256" key="9">
    <source>
        <dbReference type="ARBA" id="ARBA00023136"/>
    </source>
</evidence>
<evidence type="ECO:0000256" key="12">
    <source>
        <dbReference type="RuleBase" id="RU000679"/>
    </source>
</evidence>
<feature type="transmembrane region" description="Helical" evidence="13">
    <location>
        <begin position="275"/>
        <end position="294"/>
    </location>
</feature>